<organism evidence="2">
    <name type="scientific">Anopheles darlingi</name>
    <name type="common">Mosquito</name>
    <dbReference type="NCBI Taxonomy" id="43151"/>
    <lineage>
        <taxon>Eukaryota</taxon>
        <taxon>Metazoa</taxon>
        <taxon>Ecdysozoa</taxon>
        <taxon>Arthropoda</taxon>
        <taxon>Hexapoda</taxon>
        <taxon>Insecta</taxon>
        <taxon>Pterygota</taxon>
        <taxon>Neoptera</taxon>
        <taxon>Endopterygota</taxon>
        <taxon>Diptera</taxon>
        <taxon>Nematocera</taxon>
        <taxon>Culicoidea</taxon>
        <taxon>Culicidae</taxon>
        <taxon>Anophelinae</taxon>
        <taxon>Anopheles</taxon>
    </lineage>
</organism>
<evidence type="ECO:0000313" key="2">
    <source>
        <dbReference type="EMBL" id="MBW74924.1"/>
    </source>
</evidence>
<protein>
    <submittedName>
        <fullName evidence="2">Uncharacterized protein</fullName>
    </submittedName>
</protein>
<keyword evidence="1" id="KW-0472">Membrane</keyword>
<dbReference type="EMBL" id="GGFL01010746">
    <property type="protein sequence ID" value="MBW74924.1"/>
    <property type="molecule type" value="Transcribed_RNA"/>
</dbReference>
<sequence>MSRSIIIGGIGTNLQHLMLLLLLLPVLSPRGLLSVSLCTPLWFDILITLVSPFMQAHNRHHGRKRDIVTKQPKLRCARARIAKYDRGFGSTERARSCLSPCRQSI</sequence>
<feature type="transmembrane region" description="Helical" evidence="1">
    <location>
        <begin position="5"/>
        <end position="27"/>
    </location>
</feature>
<name>A0A2M4DBG8_ANODA</name>
<proteinExistence type="predicted"/>
<keyword evidence="1" id="KW-1133">Transmembrane helix</keyword>
<keyword evidence="1" id="KW-0812">Transmembrane</keyword>
<evidence type="ECO:0000256" key="1">
    <source>
        <dbReference type="SAM" id="Phobius"/>
    </source>
</evidence>
<reference evidence="2" key="1">
    <citation type="submission" date="2018-01" db="EMBL/GenBank/DDBJ databases">
        <title>An insight into the sialome of Amazonian anophelines.</title>
        <authorList>
            <person name="Ribeiro J.M."/>
            <person name="Scarpassa V."/>
            <person name="Calvo E."/>
        </authorList>
    </citation>
    <scope>NUCLEOTIDE SEQUENCE</scope>
</reference>
<feature type="transmembrane region" description="Helical" evidence="1">
    <location>
        <begin position="33"/>
        <end position="54"/>
    </location>
</feature>
<accession>A0A2M4DBG8</accession>
<dbReference type="AlphaFoldDB" id="A0A2M4DBG8"/>